<comment type="caution">
    <text evidence="1">The sequence shown here is derived from an EMBL/GenBank/DDBJ whole genome shotgun (WGS) entry which is preliminary data.</text>
</comment>
<reference evidence="1 2" key="1">
    <citation type="submission" date="2019-05" db="EMBL/GenBank/DDBJ databases">
        <title>The compact genome of Giardia muris reveals important steps in the evolution of intestinal protozoan parasites.</title>
        <authorList>
            <person name="Xu F."/>
            <person name="Jimenez-Gonzalez A."/>
            <person name="Einarsson E."/>
            <person name="Astvaldsson A."/>
            <person name="Peirasmaki D."/>
            <person name="Eckmann L."/>
            <person name="Andersson J.O."/>
            <person name="Svard S.G."/>
            <person name="Jerlstrom-Hultqvist J."/>
        </authorList>
    </citation>
    <scope>NUCLEOTIDE SEQUENCE [LARGE SCALE GENOMIC DNA]</scope>
    <source>
        <strain evidence="1 2">Roberts-Thomson</strain>
    </source>
</reference>
<dbReference type="EMBL" id="VDLU01000004">
    <property type="protein sequence ID" value="TNJ27022.1"/>
    <property type="molecule type" value="Genomic_DNA"/>
</dbReference>
<accession>A0A4Z1SMT0</accession>
<proteinExistence type="predicted"/>
<evidence type="ECO:0000313" key="2">
    <source>
        <dbReference type="Proteomes" id="UP000315496"/>
    </source>
</evidence>
<dbReference type="Proteomes" id="UP000315496">
    <property type="component" value="Chromosome 4"/>
</dbReference>
<dbReference type="AlphaFoldDB" id="A0A4Z1SMT0"/>
<organism evidence="1 2">
    <name type="scientific">Giardia muris</name>
    <dbReference type="NCBI Taxonomy" id="5742"/>
    <lineage>
        <taxon>Eukaryota</taxon>
        <taxon>Metamonada</taxon>
        <taxon>Diplomonadida</taxon>
        <taxon>Hexamitidae</taxon>
        <taxon>Giardiinae</taxon>
        <taxon>Giardia</taxon>
    </lineage>
</organism>
<dbReference type="VEuPathDB" id="GiardiaDB:GMRT_14638"/>
<sequence length="809" mass="89098">MQGSPTSPGEKPQRLLQIRIQEHKGELKRPIQRSGRPSLFAQAIAEQGLKQAPTRPFKLTQVIARPSYEREAEPMDLKTHPRRTSGFSLDGRVSTDDIPCYDSLDVGILCRSTNTWQREYGLRMLQNIFLVQRFSADRNTSRALAAFLTLGAEPEPESAGHLALLNLRYGLDEVHLPLINESLALLVVLLVGDEGYLTEDLHLATALGGTVSDSVSFPQTSFHSTLLDLGLLPLLKEALRVGELATEPVSEDIINNVLLLVERFIIGMNEPIRDGPLAYFVDFLVEHLLKESTRLQETGEFFSTRSRVALRVLTHEYVLLGCSISRASINVLCAGYKDLFARFDAQDSSVQTELLGISISSYLLLSRILSSQEDLLLELRAIRQATRVFVEGHILCHPSSQDRMIALGNLVGAKLGFSEACLTMPFEECLKMEAPFFTCTLLQLRYGSGELSPSDFGELIHSWVRRPCILSQWSQEALHVHRQAGLLICSITESGIALQRSLLALGAILGEAIPLLSELAYHTIQLINDSTFLNEYRFVFLSSLARHLPTRQAIETGLYPVSVLQHKLATLLQCTDVASTTMTYANVLCATPSSTVIHVVCTIGKDLACRQEWRETVVQLVCVLLGEIEELAAQEECLTRCCIALATALVDVHQLDKETTSSLLQLIPETAARCRRLGLRTNLKVEYPSINGSQTILPRALATLTMALIEGRTPLSCAADVLCFLLNPHISPDMTLRIQAWESLKSLALPLPAHSANAPIEDDDSVLLAVLGYQRSHPTCAIAKATLHHALDGSSVTGALRDVILASLK</sequence>
<dbReference type="OrthoDB" id="10686465at2759"/>
<name>A0A4Z1SMT0_GIAMU</name>
<protein>
    <submittedName>
        <fullName evidence="1">Uncharacterized protein</fullName>
    </submittedName>
</protein>
<keyword evidence="2" id="KW-1185">Reference proteome</keyword>
<evidence type="ECO:0000313" key="1">
    <source>
        <dbReference type="EMBL" id="TNJ27022.1"/>
    </source>
</evidence>
<gene>
    <name evidence="1" type="ORF">GMRT_14638</name>
</gene>